<evidence type="ECO:0000256" key="5">
    <source>
        <dbReference type="SAM" id="SignalP"/>
    </source>
</evidence>
<feature type="signal peptide" evidence="5">
    <location>
        <begin position="1"/>
        <end position="28"/>
    </location>
</feature>
<evidence type="ECO:0000313" key="8">
    <source>
        <dbReference type="Proteomes" id="UP000693892"/>
    </source>
</evidence>
<accession>A0A916JVT2</accession>
<dbReference type="GO" id="GO:1904680">
    <property type="term" value="F:peptide transmembrane transporter activity"/>
    <property type="evidence" value="ECO:0007669"/>
    <property type="project" value="TreeGrafter"/>
</dbReference>
<dbReference type="PIRSF" id="PIRSF002741">
    <property type="entry name" value="MppA"/>
    <property type="match status" value="1"/>
</dbReference>
<keyword evidence="4 5" id="KW-0732">Signal</keyword>
<name>A0A916JVT2_9MICO</name>
<reference evidence="7" key="1">
    <citation type="submission" date="2021-06" db="EMBL/GenBank/DDBJ databases">
        <authorList>
            <person name="Criscuolo A."/>
        </authorList>
    </citation>
    <scope>NUCLEOTIDE SEQUENCE</scope>
    <source>
        <strain evidence="7">CIP111803</strain>
    </source>
</reference>
<organism evidence="7 8">
    <name type="scientific">Leucobacter soli</name>
    <dbReference type="NCBI Taxonomy" id="2812850"/>
    <lineage>
        <taxon>Bacteria</taxon>
        <taxon>Bacillati</taxon>
        <taxon>Actinomycetota</taxon>
        <taxon>Actinomycetes</taxon>
        <taxon>Micrococcales</taxon>
        <taxon>Microbacteriaceae</taxon>
        <taxon>Leucobacter</taxon>
    </lineage>
</organism>
<dbReference type="InterPro" id="IPR000914">
    <property type="entry name" value="SBP_5_dom"/>
</dbReference>
<dbReference type="InterPro" id="IPR030678">
    <property type="entry name" value="Peptide/Ni-bd"/>
</dbReference>
<comment type="caution">
    <text evidence="7">The sequence shown here is derived from an EMBL/GenBank/DDBJ whole genome shotgun (WGS) entry which is preliminary data.</text>
</comment>
<dbReference type="GO" id="GO:0015833">
    <property type="term" value="P:peptide transport"/>
    <property type="evidence" value="ECO:0007669"/>
    <property type="project" value="TreeGrafter"/>
</dbReference>
<evidence type="ECO:0000313" key="7">
    <source>
        <dbReference type="EMBL" id="CAG7608696.1"/>
    </source>
</evidence>
<comment type="similarity">
    <text evidence="2">Belongs to the bacterial solute-binding protein 5 family.</text>
</comment>
<dbReference type="PANTHER" id="PTHR30290">
    <property type="entry name" value="PERIPLASMIC BINDING COMPONENT OF ABC TRANSPORTER"/>
    <property type="match status" value="1"/>
</dbReference>
<dbReference type="PROSITE" id="PS51257">
    <property type="entry name" value="PROKAR_LIPOPROTEIN"/>
    <property type="match status" value="1"/>
</dbReference>
<feature type="chain" id="PRO_5038055975" evidence="5">
    <location>
        <begin position="29"/>
        <end position="531"/>
    </location>
</feature>
<proteinExistence type="inferred from homology"/>
<feature type="domain" description="Solute-binding protein family 5" evidence="6">
    <location>
        <begin position="83"/>
        <end position="442"/>
    </location>
</feature>
<dbReference type="EMBL" id="CAJVAP010000010">
    <property type="protein sequence ID" value="CAG7608696.1"/>
    <property type="molecule type" value="Genomic_DNA"/>
</dbReference>
<gene>
    <name evidence="7" type="primary">ddpA</name>
    <name evidence="7" type="ORF">LEUCIP111803_01144</name>
</gene>
<sequence length="531" mass="56373">MARKFTRKLLAASVAALASIALVSCSGATVEPEEGGGSDATLIFDLGLEMTTLDPGAVFDVSAFIVTTAVYEGLVEYKTGTNEIEPALAESWEVNDDATEHRFKLRDGVTFESGGTLTSADVVFAYDRLKNLQGAASYLMDGLTVSADGEDTVVISSEVPQPGLLQMLTAGNFSIYDSEAIKAEGGISDETAATEDTAADVFAQKSFGTGAYSLKGYEPNAEVNLAFSSNWRGDEPDFTSIIIRNSRSIQQQVLNVQNGGSDLTISLSAPQVEELDASKVNVLSQPLPQLIYMALTNSEGPTTNADFRKAIALGLDYEGLVEVAGKGAAQATGVIPTTVLGALSEGDALQRDVEAAKQALADSGMADQELSISFGSDYTVGGQDMGLFAQKIQSDLQEIGMNVTLDGAPTQVSRTANQEGKIQAALWPWPPDYADPSQFLIYNPGGLLATRTHWTAEEAPEIDALAQAAQLAIDPADRETAYQEWARAIRDTNRFIAVVEVPQALVTSKRVGNLNMDVMGTVHLDALTLEQ</sequence>
<keyword evidence="3" id="KW-0813">Transport</keyword>
<dbReference type="AlphaFoldDB" id="A0A916JVT2"/>
<dbReference type="InterPro" id="IPR039424">
    <property type="entry name" value="SBP_5"/>
</dbReference>
<evidence type="ECO:0000256" key="3">
    <source>
        <dbReference type="ARBA" id="ARBA00022448"/>
    </source>
</evidence>
<dbReference type="Proteomes" id="UP000693892">
    <property type="component" value="Unassembled WGS sequence"/>
</dbReference>
<evidence type="ECO:0000256" key="4">
    <source>
        <dbReference type="ARBA" id="ARBA00022729"/>
    </source>
</evidence>
<evidence type="ECO:0000259" key="6">
    <source>
        <dbReference type="Pfam" id="PF00496"/>
    </source>
</evidence>
<dbReference type="RefSeq" id="WP_218114757.1">
    <property type="nucleotide sequence ID" value="NZ_CAJVAP010000010.1"/>
</dbReference>
<dbReference type="GO" id="GO:0030313">
    <property type="term" value="C:cell envelope"/>
    <property type="evidence" value="ECO:0007669"/>
    <property type="project" value="UniProtKB-SubCell"/>
</dbReference>
<protein>
    <submittedName>
        <fullName evidence="7">D,D-dipeptide-binding periplasmic protein DdpA</fullName>
    </submittedName>
</protein>
<dbReference type="CDD" id="cd08512">
    <property type="entry name" value="PBP2_NikA_DppA_OppA_like_7"/>
    <property type="match status" value="1"/>
</dbReference>
<comment type="subcellular location">
    <subcellularLocation>
        <location evidence="1">Cell envelope</location>
    </subcellularLocation>
</comment>
<dbReference type="PANTHER" id="PTHR30290:SF10">
    <property type="entry name" value="PERIPLASMIC OLIGOPEPTIDE-BINDING PROTEIN-RELATED"/>
    <property type="match status" value="1"/>
</dbReference>
<dbReference type="Pfam" id="PF00496">
    <property type="entry name" value="SBP_bac_5"/>
    <property type="match status" value="1"/>
</dbReference>
<keyword evidence="8" id="KW-1185">Reference proteome</keyword>
<evidence type="ECO:0000256" key="1">
    <source>
        <dbReference type="ARBA" id="ARBA00004196"/>
    </source>
</evidence>
<evidence type="ECO:0000256" key="2">
    <source>
        <dbReference type="ARBA" id="ARBA00005695"/>
    </source>
</evidence>